<evidence type="ECO:0000259" key="9">
    <source>
        <dbReference type="Pfam" id="PF01316"/>
    </source>
</evidence>
<dbReference type="SUPFAM" id="SSF46785">
    <property type="entry name" value="Winged helix' DNA-binding domain"/>
    <property type="match status" value="1"/>
</dbReference>
<evidence type="ECO:0000256" key="7">
    <source>
        <dbReference type="ARBA" id="ARBA00023163"/>
    </source>
</evidence>
<dbReference type="InterPro" id="IPR020900">
    <property type="entry name" value="Arg_repress_DNA-bd"/>
</dbReference>
<evidence type="ECO:0000313" key="12">
    <source>
        <dbReference type="Proteomes" id="UP001373159"/>
    </source>
</evidence>
<dbReference type="PANTHER" id="PTHR34471:SF1">
    <property type="entry name" value="ARGININE REPRESSOR"/>
    <property type="match status" value="1"/>
</dbReference>
<name>A0ABU8ZN60_9BIFI</name>
<feature type="domain" description="Arginine repressor DNA-binding" evidence="9">
    <location>
        <begin position="5"/>
        <end position="70"/>
    </location>
</feature>
<proteinExistence type="inferred from homology"/>
<dbReference type="Proteomes" id="UP001373159">
    <property type="component" value="Unassembled WGS sequence"/>
</dbReference>
<protein>
    <recommendedName>
        <fullName evidence="8">Arginine repressor</fullName>
    </recommendedName>
</protein>
<keyword evidence="4 8" id="KW-0678">Repressor</keyword>
<keyword evidence="8" id="KW-0055">Arginine biosynthesis</keyword>
<dbReference type="InterPro" id="IPR020899">
    <property type="entry name" value="Arg_repress_C"/>
</dbReference>
<keyword evidence="5 8" id="KW-0805">Transcription regulation</keyword>
<evidence type="ECO:0000313" key="11">
    <source>
        <dbReference type="EMBL" id="MEK0306472.1"/>
    </source>
</evidence>
<evidence type="ECO:0000256" key="8">
    <source>
        <dbReference type="HAMAP-Rule" id="MF_00173"/>
    </source>
</evidence>
<dbReference type="EMBL" id="JBANBB010000001">
    <property type="protein sequence ID" value="MEK0306472.1"/>
    <property type="molecule type" value="Genomic_DNA"/>
</dbReference>
<keyword evidence="3 8" id="KW-0963">Cytoplasm</keyword>
<keyword evidence="7 8" id="KW-0804">Transcription</keyword>
<dbReference type="Gene3D" id="1.10.10.10">
    <property type="entry name" value="Winged helix-like DNA-binding domain superfamily/Winged helix DNA-binding domain"/>
    <property type="match status" value="1"/>
</dbReference>
<dbReference type="SUPFAM" id="SSF55252">
    <property type="entry name" value="C-terminal domain of arginine repressor"/>
    <property type="match status" value="1"/>
</dbReference>
<comment type="similarity">
    <text evidence="2 8">Belongs to the ArgR family.</text>
</comment>
<evidence type="ECO:0000259" key="10">
    <source>
        <dbReference type="Pfam" id="PF02863"/>
    </source>
</evidence>
<evidence type="ECO:0000256" key="4">
    <source>
        <dbReference type="ARBA" id="ARBA00022491"/>
    </source>
</evidence>
<dbReference type="Pfam" id="PF01316">
    <property type="entry name" value="Arg_repressor"/>
    <property type="match status" value="1"/>
</dbReference>
<dbReference type="PRINTS" id="PR01467">
    <property type="entry name" value="ARGREPRESSOR"/>
</dbReference>
<dbReference type="InterPro" id="IPR036388">
    <property type="entry name" value="WH-like_DNA-bd_sf"/>
</dbReference>
<evidence type="ECO:0000256" key="3">
    <source>
        <dbReference type="ARBA" id="ARBA00022490"/>
    </source>
</evidence>
<feature type="domain" description="Arginine repressor C-terminal" evidence="10">
    <location>
        <begin position="102"/>
        <end position="164"/>
    </location>
</feature>
<gene>
    <name evidence="8" type="primary">argR</name>
    <name evidence="11" type="ORF">V8P97_03170</name>
</gene>
<keyword evidence="6 8" id="KW-0238">DNA-binding</keyword>
<comment type="function">
    <text evidence="8">Regulates arginine biosynthesis genes.</text>
</comment>
<evidence type="ECO:0000256" key="5">
    <source>
        <dbReference type="ARBA" id="ARBA00023015"/>
    </source>
</evidence>
<dbReference type="RefSeq" id="WP_340468994.1">
    <property type="nucleotide sequence ID" value="NZ_JBANBB010000001.1"/>
</dbReference>
<dbReference type="HAMAP" id="MF_00173">
    <property type="entry name" value="Arg_repressor"/>
    <property type="match status" value="1"/>
</dbReference>
<evidence type="ECO:0000256" key="2">
    <source>
        <dbReference type="ARBA" id="ARBA00008316"/>
    </source>
</evidence>
<accession>A0ABU8ZN60</accession>
<dbReference type="Pfam" id="PF02863">
    <property type="entry name" value="Arg_repressor_C"/>
    <property type="match status" value="1"/>
</dbReference>
<comment type="caution">
    <text evidence="11">The sequence shown here is derived from an EMBL/GenBank/DDBJ whole genome shotgun (WGS) entry which is preliminary data.</text>
</comment>
<evidence type="ECO:0000256" key="6">
    <source>
        <dbReference type="ARBA" id="ARBA00023125"/>
    </source>
</evidence>
<organism evidence="11 12">
    <name type="scientific">Bifidobacterium favimelis</name>
    <dbReference type="NCBI Taxonomy" id="3122979"/>
    <lineage>
        <taxon>Bacteria</taxon>
        <taxon>Bacillati</taxon>
        <taxon>Actinomycetota</taxon>
        <taxon>Actinomycetes</taxon>
        <taxon>Bifidobacteriales</taxon>
        <taxon>Bifidobacteriaceae</taxon>
        <taxon>Bifidobacterium</taxon>
    </lineage>
</organism>
<dbReference type="InterPro" id="IPR036390">
    <property type="entry name" value="WH_DNA-bd_sf"/>
</dbReference>
<keyword evidence="8" id="KW-0028">Amino-acid biosynthesis</keyword>
<comment type="pathway">
    <text evidence="8">Amino-acid biosynthesis; L-arginine biosynthesis [regulation].</text>
</comment>
<dbReference type="InterPro" id="IPR001669">
    <property type="entry name" value="Arg_repress"/>
</dbReference>
<comment type="subcellular location">
    <subcellularLocation>
        <location evidence="1 8">Cytoplasm</location>
    </subcellularLocation>
</comment>
<evidence type="ECO:0000256" key="1">
    <source>
        <dbReference type="ARBA" id="ARBA00004496"/>
    </source>
</evidence>
<keyword evidence="12" id="KW-1185">Reference proteome</keyword>
<reference evidence="11 12" key="1">
    <citation type="submission" date="2024-02" db="EMBL/GenBank/DDBJ databases">
        <title>Bifidobacterium honeyensis sp. nov., isolated from the comb honey.</title>
        <authorList>
            <person name="Liu W."/>
            <person name="Li Y."/>
        </authorList>
    </citation>
    <scope>NUCLEOTIDE SEQUENCE [LARGE SCALE GENOMIC DNA]</scope>
    <source>
        <strain evidence="11 12">IMAU50988</strain>
    </source>
</reference>
<sequence>MRPATKIARLDAIRQALLQTRVGSQQQLSEILRDQGIEVTQATLSRDLDDLHAIKMRYPDGTLAYWIPDSSDQTVLEAATVIGGEAGEESKTEQYLSKILSGLITSVVTTGNLLVMRTPAGAAQYAASALDRQSLDGVLGTIAGDDTVLVITSDASVAQERAHWLIGMTSGDE</sequence>
<dbReference type="Gene3D" id="3.30.1360.40">
    <property type="match status" value="1"/>
</dbReference>
<dbReference type="PANTHER" id="PTHR34471">
    <property type="entry name" value="ARGININE REPRESSOR"/>
    <property type="match status" value="1"/>
</dbReference>
<dbReference type="InterPro" id="IPR036251">
    <property type="entry name" value="Arg_repress_C_sf"/>
</dbReference>